<keyword evidence="4" id="KW-1185">Reference proteome</keyword>
<dbReference type="RefSeq" id="WP_166649095.1">
    <property type="nucleotide sequence ID" value="NZ_CP171129.1"/>
</dbReference>
<dbReference type="Proteomes" id="UP000295371">
    <property type="component" value="Unassembled WGS sequence"/>
</dbReference>
<organism evidence="3 4">
    <name type="scientific">Naumannella halotolerans</name>
    <dbReference type="NCBI Taxonomy" id="993414"/>
    <lineage>
        <taxon>Bacteria</taxon>
        <taxon>Bacillati</taxon>
        <taxon>Actinomycetota</taxon>
        <taxon>Actinomycetes</taxon>
        <taxon>Propionibacteriales</taxon>
        <taxon>Propionibacteriaceae</taxon>
        <taxon>Naumannella</taxon>
    </lineage>
</organism>
<accession>A0A4V3EN75</accession>
<feature type="compositionally biased region" description="Basic and acidic residues" evidence="1">
    <location>
        <begin position="8"/>
        <end position="28"/>
    </location>
</feature>
<protein>
    <recommendedName>
        <fullName evidence="5">DUF3043 family protein</fullName>
    </recommendedName>
</protein>
<evidence type="ECO:0000256" key="1">
    <source>
        <dbReference type="SAM" id="MobiDB-lite"/>
    </source>
</evidence>
<dbReference type="Pfam" id="PF11241">
    <property type="entry name" value="DUF3043"/>
    <property type="match status" value="1"/>
</dbReference>
<dbReference type="InterPro" id="IPR021403">
    <property type="entry name" value="DUF3043"/>
</dbReference>
<feature type="compositionally biased region" description="Low complexity" evidence="1">
    <location>
        <begin position="46"/>
        <end position="70"/>
    </location>
</feature>
<keyword evidence="2" id="KW-1133">Transmembrane helix</keyword>
<feature type="compositionally biased region" description="Basic and acidic residues" evidence="1">
    <location>
        <begin position="72"/>
        <end position="95"/>
    </location>
</feature>
<feature type="region of interest" description="Disordered" evidence="1">
    <location>
        <begin position="1"/>
        <end position="117"/>
    </location>
</feature>
<evidence type="ECO:0000313" key="4">
    <source>
        <dbReference type="Proteomes" id="UP000295371"/>
    </source>
</evidence>
<reference evidence="3 4" key="1">
    <citation type="submission" date="2019-03" db="EMBL/GenBank/DDBJ databases">
        <title>Genomic Encyclopedia of Archaeal and Bacterial Type Strains, Phase II (KMG-II): from individual species to whole genera.</title>
        <authorList>
            <person name="Goeker M."/>
        </authorList>
    </citation>
    <scope>NUCLEOTIDE SEQUENCE [LARGE SCALE GENOMIC DNA]</scope>
    <source>
        <strain evidence="3 4">DSM 24323</strain>
    </source>
</reference>
<evidence type="ECO:0008006" key="5">
    <source>
        <dbReference type="Google" id="ProtNLM"/>
    </source>
</evidence>
<comment type="caution">
    <text evidence="3">The sequence shown here is derived from an EMBL/GenBank/DDBJ whole genome shotgun (WGS) entry which is preliminary data.</text>
</comment>
<dbReference type="AlphaFoldDB" id="A0A4V3EN75"/>
<sequence>MPLFRPYQPKDRTEAAGADVRRATRWDDAPATGAEVDTSTEPESGAAKTKQSATAATSATTPAATTASSTDSIERSTREKNRPTRTRKEAEAERRAKARPNLSKKEARRKVTAERREVRMREMAERDNTPEKKLLRDFFDSRWNLMEFLLPALLVMLAGSMLASALPAASTISLIVMYAFLGLSLLDFWLAWRRFKALLAVRMPRSTPKGLLFYGVNRAMQIRRLRMPPPEVKRGEKI</sequence>
<feature type="transmembrane region" description="Helical" evidence="2">
    <location>
        <begin position="148"/>
        <end position="166"/>
    </location>
</feature>
<feature type="transmembrane region" description="Helical" evidence="2">
    <location>
        <begin position="172"/>
        <end position="192"/>
    </location>
</feature>
<feature type="compositionally biased region" description="Basic and acidic residues" evidence="1">
    <location>
        <begin position="103"/>
        <end position="117"/>
    </location>
</feature>
<keyword evidence="2" id="KW-0812">Transmembrane</keyword>
<keyword evidence="2" id="KW-0472">Membrane</keyword>
<name>A0A4V3EN75_9ACTN</name>
<evidence type="ECO:0000256" key="2">
    <source>
        <dbReference type="SAM" id="Phobius"/>
    </source>
</evidence>
<gene>
    <name evidence="3" type="ORF">CLV29_0325</name>
</gene>
<proteinExistence type="predicted"/>
<dbReference type="EMBL" id="SOAW01000001">
    <property type="protein sequence ID" value="TDT32738.1"/>
    <property type="molecule type" value="Genomic_DNA"/>
</dbReference>
<evidence type="ECO:0000313" key="3">
    <source>
        <dbReference type="EMBL" id="TDT32738.1"/>
    </source>
</evidence>